<protein>
    <submittedName>
        <fullName evidence="1">Uncharacterized protein</fullName>
    </submittedName>
</protein>
<dbReference type="EMBL" id="PGOL01003331">
    <property type="protein sequence ID" value="PKI41672.1"/>
    <property type="molecule type" value="Genomic_DNA"/>
</dbReference>
<gene>
    <name evidence="1" type="ORF">CRG98_037979</name>
</gene>
<evidence type="ECO:0000313" key="1">
    <source>
        <dbReference type="EMBL" id="PKI41672.1"/>
    </source>
</evidence>
<organism evidence="1 2">
    <name type="scientific">Punica granatum</name>
    <name type="common">Pomegranate</name>
    <dbReference type="NCBI Taxonomy" id="22663"/>
    <lineage>
        <taxon>Eukaryota</taxon>
        <taxon>Viridiplantae</taxon>
        <taxon>Streptophyta</taxon>
        <taxon>Embryophyta</taxon>
        <taxon>Tracheophyta</taxon>
        <taxon>Spermatophyta</taxon>
        <taxon>Magnoliopsida</taxon>
        <taxon>eudicotyledons</taxon>
        <taxon>Gunneridae</taxon>
        <taxon>Pentapetalae</taxon>
        <taxon>rosids</taxon>
        <taxon>malvids</taxon>
        <taxon>Myrtales</taxon>
        <taxon>Lythraceae</taxon>
        <taxon>Punica</taxon>
    </lineage>
</organism>
<name>A0A2I0ICE8_PUNGR</name>
<proteinExistence type="predicted"/>
<evidence type="ECO:0000313" key="2">
    <source>
        <dbReference type="Proteomes" id="UP000233551"/>
    </source>
</evidence>
<dbReference type="Proteomes" id="UP000233551">
    <property type="component" value="Unassembled WGS sequence"/>
</dbReference>
<sequence>MDGDEDEDEDEVVDEVEVEDEFEVEAERIRTRVKISFEEFLHQLKGNMLFVIEFVWHSRGSLLRTWKDLWKLLGDHKGEINKARAMAKVANSDEVPFLELKIEVETPPHNNSNSNGDRGCQVRWSTFRVMLCLD</sequence>
<dbReference type="AlphaFoldDB" id="A0A2I0ICE8"/>
<accession>A0A2I0ICE8</accession>
<comment type="caution">
    <text evidence="1">The sequence shown here is derived from an EMBL/GenBank/DDBJ whole genome shotgun (WGS) entry which is preliminary data.</text>
</comment>
<reference evidence="1 2" key="1">
    <citation type="submission" date="2017-11" db="EMBL/GenBank/DDBJ databases">
        <title>De-novo sequencing of pomegranate (Punica granatum L.) genome.</title>
        <authorList>
            <person name="Akparov Z."/>
            <person name="Amiraslanov A."/>
            <person name="Hajiyeva S."/>
            <person name="Abbasov M."/>
            <person name="Kaur K."/>
            <person name="Hamwieh A."/>
            <person name="Solovyev V."/>
            <person name="Salamov A."/>
            <person name="Braich B."/>
            <person name="Kosarev P."/>
            <person name="Mahmoud A."/>
            <person name="Hajiyev E."/>
            <person name="Babayeva S."/>
            <person name="Izzatullayeva V."/>
            <person name="Mammadov A."/>
            <person name="Mammadov A."/>
            <person name="Sharifova S."/>
            <person name="Ojaghi J."/>
            <person name="Eynullazada K."/>
            <person name="Bayramov B."/>
            <person name="Abdulazimova A."/>
            <person name="Shahmuradov I."/>
        </authorList>
    </citation>
    <scope>NUCLEOTIDE SEQUENCE [LARGE SCALE GENOMIC DNA]</scope>
    <source>
        <strain evidence="2">cv. AG2017</strain>
        <tissue evidence="1">Leaf</tissue>
    </source>
</reference>
<keyword evidence="2" id="KW-1185">Reference proteome</keyword>